<proteinExistence type="predicted"/>
<dbReference type="EMBL" id="JXTB01000436">
    <property type="protein sequence ID" value="PON40540.1"/>
    <property type="molecule type" value="Genomic_DNA"/>
</dbReference>
<dbReference type="Proteomes" id="UP000237105">
    <property type="component" value="Unassembled WGS sequence"/>
</dbReference>
<sequence>MLDQISSSNEPQPSMKLEADSIRFLLRHRRSLKLDSSDSFSAIDELRVVWCIYWSNLAFDQDKVYKKESTLKNVYWDHNSFASASAITP</sequence>
<gene>
    <name evidence="1" type="ORF">PanWU01x14_296760</name>
</gene>
<dbReference type="OrthoDB" id="10478921at2759"/>
<evidence type="ECO:0000313" key="1">
    <source>
        <dbReference type="EMBL" id="PON40540.1"/>
    </source>
</evidence>
<comment type="caution">
    <text evidence="1">The sequence shown here is derived from an EMBL/GenBank/DDBJ whole genome shotgun (WGS) entry which is preliminary data.</text>
</comment>
<dbReference type="AlphaFoldDB" id="A0A2P5AVE9"/>
<protein>
    <submittedName>
        <fullName evidence="1">Uncharacterized protein</fullName>
    </submittedName>
</protein>
<accession>A0A2P5AVE9</accession>
<evidence type="ECO:0000313" key="2">
    <source>
        <dbReference type="Proteomes" id="UP000237105"/>
    </source>
</evidence>
<reference evidence="2" key="1">
    <citation type="submission" date="2016-06" db="EMBL/GenBank/DDBJ databases">
        <title>Parallel loss of symbiosis genes in relatives of nitrogen-fixing non-legume Parasponia.</title>
        <authorList>
            <person name="Van Velzen R."/>
            <person name="Holmer R."/>
            <person name="Bu F."/>
            <person name="Rutten L."/>
            <person name="Van Zeijl A."/>
            <person name="Liu W."/>
            <person name="Santuari L."/>
            <person name="Cao Q."/>
            <person name="Sharma T."/>
            <person name="Shen D."/>
            <person name="Roswanjaya Y."/>
            <person name="Wardhani T."/>
            <person name="Kalhor M.S."/>
            <person name="Jansen J."/>
            <person name="Van den Hoogen J."/>
            <person name="Gungor B."/>
            <person name="Hartog M."/>
            <person name="Hontelez J."/>
            <person name="Verver J."/>
            <person name="Yang W.-C."/>
            <person name="Schijlen E."/>
            <person name="Repin R."/>
            <person name="Schilthuizen M."/>
            <person name="Schranz E."/>
            <person name="Heidstra R."/>
            <person name="Miyata K."/>
            <person name="Fedorova E."/>
            <person name="Kohlen W."/>
            <person name="Bisseling T."/>
            <person name="Smit S."/>
            <person name="Geurts R."/>
        </authorList>
    </citation>
    <scope>NUCLEOTIDE SEQUENCE [LARGE SCALE GENOMIC DNA]</scope>
    <source>
        <strain evidence="2">cv. WU1-14</strain>
    </source>
</reference>
<organism evidence="1 2">
    <name type="scientific">Parasponia andersonii</name>
    <name type="common">Sponia andersonii</name>
    <dbReference type="NCBI Taxonomy" id="3476"/>
    <lineage>
        <taxon>Eukaryota</taxon>
        <taxon>Viridiplantae</taxon>
        <taxon>Streptophyta</taxon>
        <taxon>Embryophyta</taxon>
        <taxon>Tracheophyta</taxon>
        <taxon>Spermatophyta</taxon>
        <taxon>Magnoliopsida</taxon>
        <taxon>eudicotyledons</taxon>
        <taxon>Gunneridae</taxon>
        <taxon>Pentapetalae</taxon>
        <taxon>rosids</taxon>
        <taxon>fabids</taxon>
        <taxon>Rosales</taxon>
        <taxon>Cannabaceae</taxon>
        <taxon>Parasponia</taxon>
    </lineage>
</organism>
<name>A0A2P5AVE9_PARAD</name>
<keyword evidence="2" id="KW-1185">Reference proteome</keyword>